<dbReference type="AlphaFoldDB" id="A0A0U1LLH1"/>
<feature type="region of interest" description="Disordered" evidence="2">
    <location>
        <begin position="710"/>
        <end position="749"/>
    </location>
</feature>
<keyword evidence="1" id="KW-0040">ANK repeat</keyword>
<dbReference type="Pfam" id="PF12796">
    <property type="entry name" value="Ank_2"/>
    <property type="match status" value="1"/>
</dbReference>
<feature type="repeat" description="ANK" evidence="1">
    <location>
        <begin position="554"/>
        <end position="587"/>
    </location>
</feature>
<feature type="repeat" description="ANK" evidence="1">
    <location>
        <begin position="588"/>
        <end position="622"/>
    </location>
</feature>
<dbReference type="InterPro" id="IPR002110">
    <property type="entry name" value="Ankyrin_rpt"/>
</dbReference>
<dbReference type="OMA" id="HISAYID"/>
<keyword evidence="4" id="KW-1185">Reference proteome</keyword>
<feature type="compositionally biased region" description="Polar residues" evidence="2">
    <location>
        <begin position="496"/>
        <end position="506"/>
    </location>
</feature>
<reference evidence="3 4" key="1">
    <citation type="submission" date="2015-04" db="EMBL/GenBank/DDBJ databases">
        <authorList>
            <person name="Syromyatnikov M.Y."/>
            <person name="Popov V.N."/>
        </authorList>
    </citation>
    <scope>NUCLEOTIDE SEQUENCE [LARGE SCALE GENOMIC DNA]</scope>
    <source>
        <strain evidence="3">WF-38-12</strain>
    </source>
</reference>
<gene>
    <name evidence="3" type="ORF">PISL3812_01204</name>
</gene>
<name>A0A0U1LLH1_TALIS</name>
<dbReference type="PROSITE" id="PS50297">
    <property type="entry name" value="ANK_REP_REGION"/>
    <property type="match status" value="1"/>
</dbReference>
<dbReference type="PROSITE" id="PS50088">
    <property type="entry name" value="ANK_REPEAT"/>
    <property type="match status" value="3"/>
</dbReference>
<organism evidence="3 4">
    <name type="scientific">Talaromyces islandicus</name>
    <name type="common">Penicillium islandicum</name>
    <dbReference type="NCBI Taxonomy" id="28573"/>
    <lineage>
        <taxon>Eukaryota</taxon>
        <taxon>Fungi</taxon>
        <taxon>Dikarya</taxon>
        <taxon>Ascomycota</taxon>
        <taxon>Pezizomycotina</taxon>
        <taxon>Eurotiomycetes</taxon>
        <taxon>Eurotiomycetidae</taxon>
        <taxon>Eurotiales</taxon>
        <taxon>Trichocomaceae</taxon>
        <taxon>Talaromyces</taxon>
        <taxon>Talaromyces sect. Islandici</taxon>
    </lineage>
</organism>
<dbReference type="PANTHER" id="PTHR24118:SF99">
    <property type="entry name" value="POTE ANKYRIN DOMAIN FAMILY MEMBER 3C-RELATED"/>
    <property type="match status" value="1"/>
</dbReference>
<dbReference type="InterPro" id="IPR036770">
    <property type="entry name" value="Ankyrin_rpt-contain_sf"/>
</dbReference>
<dbReference type="OrthoDB" id="539213at2759"/>
<feature type="compositionally biased region" description="Low complexity" evidence="2">
    <location>
        <begin position="512"/>
        <end position="528"/>
    </location>
</feature>
<accession>A0A0U1LLH1</accession>
<evidence type="ECO:0000256" key="1">
    <source>
        <dbReference type="PROSITE-ProRule" id="PRU00023"/>
    </source>
</evidence>
<dbReference type="SMART" id="SM00248">
    <property type="entry name" value="ANK"/>
    <property type="match status" value="4"/>
</dbReference>
<dbReference type="Proteomes" id="UP000054383">
    <property type="component" value="Unassembled WGS sequence"/>
</dbReference>
<proteinExistence type="predicted"/>
<protein>
    <submittedName>
        <fullName evidence="3">Elongation factor G</fullName>
    </submittedName>
</protein>
<dbReference type="STRING" id="28573.A0A0U1LLH1"/>
<evidence type="ECO:0000313" key="4">
    <source>
        <dbReference type="Proteomes" id="UP000054383"/>
    </source>
</evidence>
<evidence type="ECO:0000256" key="2">
    <source>
        <dbReference type="SAM" id="MobiDB-lite"/>
    </source>
</evidence>
<keyword evidence="3" id="KW-0648">Protein biosynthesis</keyword>
<dbReference type="Pfam" id="PF00023">
    <property type="entry name" value="Ank"/>
    <property type="match status" value="1"/>
</dbReference>
<keyword evidence="3" id="KW-0251">Elongation factor</keyword>
<dbReference type="Gene3D" id="1.25.40.20">
    <property type="entry name" value="Ankyrin repeat-containing domain"/>
    <property type="match status" value="1"/>
</dbReference>
<feature type="repeat" description="ANK" evidence="1">
    <location>
        <begin position="657"/>
        <end position="688"/>
    </location>
</feature>
<dbReference type="PANTHER" id="PTHR24118">
    <property type="entry name" value="POTE ANKYRIN DOMAIN"/>
    <property type="match status" value="1"/>
</dbReference>
<dbReference type="GO" id="GO:0003746">
    <property type="term" value="F:translation elongation factor activity"/>
    <property type="evidence" value="ECO:0007669"/>
    <property type="project" value="UniProtKB-KW"/>
</dbReference>
<dbReference type="EMBL" id="CVMT01000001">
    <property type="protein sequence ID" value="CRG83848.1"/>
    <property type="molecule type" value="Genomic_DNA"/>
</dbReference>
<evidence type="ECO:0000313" key="3">
    <source>
        <dbReference type="EMBL" id="CRG83848.1"/>
    </source>
</evidence>
<sequence>MEPFSSLAAVVQVLGNAVTAAVKVAQFINDIKHASETHDELQSRLGSMRRSLGHLATAIQGRKAQLGESEYKHHFRQEEQDILQEALDTEADCKRCAARLEEFSKHQNGSLMQRVKGQIVQGIKRPEIQRLESRIQTNVGTMQLLLLCLKTFVHDDQFEREQHLLDIRQQTGELKLLQDSFSNTLKRFVSESGHVEDIENSPRQMDWPLSEDERDLMHTTNRTLATADTLVDKLSRIGSEPSWASLDSDSLFGDDRIPIMIQVEASATSSTAVQWTPTPTDHLTLELMTSLLDEYIEQANQDQARGHLDECEKNLHSAIKWGGDRFHQHGQVFEQWFELQLRLAEVYQMQGKSTDAQNLILGLMHSSMENGPEYSKITSVRRAQLYYARANYCLDGYYKCHDITLSDLESIAKEAYIFVDRLKRNEVESYPGDTLSQLLASCAQIWSQVTEMQGEKVITKVLRDRHPKSNDPLSRPHSFQIQSGAETPARRRFSRGTYSTSLSGRSFTLGAPSETTPTEPSSSHSEISGGVIGRENNLTPELASIGDVEETDSAGLTPLLIAAKQRNWERMASLIKRLSANVNARDRDGMTALHHALRGLTCDEATIKLLLSREIDVNAADSNGDTALHYSVHFQHRKAARILLKSRKVDIDARNEKGQTAAALAASRGGTTNIPILELLISYGANLDPAIVPREMRTVVASLRARGGELARHESQSSNGHRSADPVRPSNASQRSGRSSRRWLPLSIR</sequence>
<feature type="region of interest" description="Disordered" evidence="2">
    <location>
        <begin position="466"/>
        <end position="534"/>
    </location>
</feature>
<dbReference type="SUPFAM" id="SSF48403">
    <property type="entry name" value="Ankyrin repeat"/>
    <property type="match status" value="1"/>
</dbReference>